<dbReference type="InterPro" id="IPR044822">
    <property type="entry name" value="Myb_DNA-bind_4"/>
</dbReference>
<dbReference type="PANTHER" id="PTHR47595">
    <property type="entry name" value="HEAT SHOCK 70 KDA PROTEIN 14"/>
    <property type="match status" value="1"/>
</dbReference>
<sequence length="678" mass="79130">MENLFKEDRTVNIGAMLPSMINSVNNLEGSTSIPSISIEGDEHINTVHWDINNINSCDTIGIQKEVNDLNIENFAWTNQTTKLLLQKYYDRNSKFRDPNIKNKLLWMEIVEEFKIKGYNVNEAILDSKMRNLKQSYENIKNNKKKTSTGRCPITWKWYNTMEDLFKEDQTINVGATLSSMINNINNLEGFTSIPPTLIENEEHINPAYSDIDNINLCEAIGIQKEVNDINIENFAWTNQTTKLLLQKYNDRKNKFRDPKIKKKLLWMEIVEEFKIKGYNVNEAIVDRKMRNLKQSYKSIKDNKKTSTGRNRITWKWYDTMEDLFNEDRTMNVGATLSFVINSVNIKEGSTSILPTSTEDDVHINTIHSGIDNINSCETIGIQKEVNDINIENFAWTNQTTKLLLQKYNDRKSKFRDPKIKKKLLWMEIVEEFKIKGYNVNGAILDRKMRNLKQSYKSIRDKKKTSTGHARITWKWYDTMDDLFKEDQTINVGVTLSSMINSIINQEGSTSIPSTSIEDDEHINTVYSDTNAAQSKMTEHFTESRTSIRCVKESIKGNIYISYWLSNCIHFNFDLYKYEIESSNNFDKNVIVNVNLREQLFISYSPVPDILSKRHPFKNLKEKATESRALYNIRKMMLVGEERRVDAINKLSEKIEEHNKIQRERNDILKCLISLQKNI</sequence>
<feature type="domain" description="Myb/SANT-like DNA-binding" evidence="1">
    <location>
        <begin position="394"/>
        <end position="482"/>
    </location>
</feature>
<comment type="caution">
    <text evidence="2">The sequence shown here is derived from an EMBL/GenBank/DDBJ whole genome shotgun (WGS) entry which is preliminary data.</text>
</comment>
<feature type="domain" description="Myb/SANT-like DNA-binding" evidence="1">
    <location>
        <begin position="75"/>
        <end position="164"/>
    </location>
</feature>
<dbReference type="AlphaFoldDB" id="A0ABD2BM58"/>
<evidence type="ECO:0000313" key="3">
    <source>
        <dbReference type="Proteomes" id="UP001607302"/>
    </source>
</evidence>
<organism evidence="2 3">
    <name type="scientific">Vespula squamosa</name>
    <name type="common">Southern yellow jacket</name>
    <name type="synonym">Wasp</name>
    <dbReference type="NCBI Taxonomy" id="30214"/>
    <lineage>
        <taxon>Eukaryota</taxon>
        <taxon>Metazoa</taxon>
        <taxon>Ecdysozoa</taxon>
        <taxon>Arthropoda</taxon>
        <taxon>Hexapoda</taxon>
        <taxon>Insecta</taxon>
        <taxon>Pterygota</taxon>
        <taxon>Neoptera</taxon>
        <taxon>Endopterygota</taxon>
        <taxon>Hymenoptera</taxon>
        <taxon>Apocrita</taxon>
        <taxon>Aculeata</taxon>
        <taxon>Vespoidea</taxon>
        <taxon>Vespidae</taxon>
        <taxon>Vespinae</taxon>
        <taxon>Vespula</taxon>
    </lineage>
</organism>
<dbReference type="Proteomes" id="UP001607302">
    <property type="component" value="Unassembled WGS sequence"/>
</dbReference>
<name>A0ABD2BM58_VESSQ</name>
<proteinExistence type="predicted"/>
<evidence type="ECO:0000313" key="2">
    <source>
        <dbReference type="EMBL" id="KAL2733864.1"/>
    </source>
</evidence>
<accession>A0ABD2BM58</accession>
<gene>
    <name evidence="2" type="ORF">V1478_003562</name>
</gene>
<protein>
    <submittedName>
        <fullName evidence="2">Reticulocyte-binding protein 2b-like</fullName>
    </submittedName>
</protein>
<keyword evidence="3" id="KW-1185">Reference proteome</keyword>
<feature type="domain" description="Myb/SANT-like DNA-binding" evidence="1">
    <location>
        <begin position="235"/>
        <end position="323"/>
    </location>
</feature>
<dbReference type="Gene3D" id="1.10.10.60">
    <property type="entry name" value="Homeodomain-like"/>
    <property type="match status" value="3"/>
</dbReference>
<reference evidence="2 3" key="1">
    <citation type="journal article" date="2024" name="Ann. Entomol. Soc. Am.">
        <title>Genomic analyses of the southern and eastern yellowjacket wasps (Hymenoptera: Vespidae) reveal evolutionary signatures of social life.</title>
        <authorList>
            <person name="Catto M.A."/>
            <person name="Caine P.B."/>
            <person name="Orr S.E."/>
            <person name="Hunt B.G."/>
            <person name="Goodisman M.A.D."/>
        </authorList>
    </citation>
    <scope>NUCLEOTIDE SEQUENCE [LARGE SCALE GENOMIC DNA]</scope>
    <source>
        <strain evidence="2">233</strain>
        <tissue evidence="2">Head and thorax</tissue>
    </source>
</reference>
<evidence type="ECO:0000259" key="1">
    <source>
        <dbReference type="Pfam" id="PF13837"/>
    </source>
</evidence>
<dbReference type="Pfam" id="PF13837">
    <property type="entry name" value="Myb_DNA-bind_4"/>
    <property type="match status" value="3"/>
</dbReference>
<dbReference type="EMBL" id="JAUDFV010000074">
    <property type="protein sequence ID" value="KAL2733864.1"/>
    <property type="molecule type" value="Genomic_DNA"/>
</dbReference>
<dbReference type="PANTHER" id="PTHR47595:SF1">
    <property type="entry name" value="MYB_SANT-LIKE DNA-BINDING DOMAIN-CONTAINING PROTEIN"/>
    <property type="match status" value="1"/>
</dbReference>